<organism evidence="2 3">
    <name type="scientific">Apiospora saccharicola</name>
    <dbReference type="NCBI Taxonomy" id="335842"/>
    <lineage>
        <taxon>Eukaryota</taxon>
        <taxon>Fungi</taxon>
        <taxon>Dikarya</taxon>
        <taxon>Ascomycota</taxon>
        <taxon>Pezizomycotina</taxon>
        <taxon>Sordariomycetes</taxon>
        <taxon>Xylariomycetidae</taxon>
        <taxon>Amphisphaeriales</taxon>
        <taxon>Apiosporaceae</taxon>
        <taxon>Apiospora</taxon>
    </lineage>
</organism>
<sequence>MASSFLSKSLTLLPNAAALFSLMLQMTGIDQLIRPESALELWRFPSPSGEPTELHAAATTDAATNANTLRDLIHGLVRREGVRNIALGIVGLATYYRGDRKLLGCVVFCGCFTAFSDGLISRAVIGGEELRHWVFLPFMLGTAAGLLGWSE</sequence>
<accession>A0ABR1W330</accession>
<name>A0ABR1W330_9PEZI</name>
<proteinExistence type="predicted"/>
<gene>
    <name evidence="2" type="ORF">PG996_004081</name>
</gene>
<dbReference type="Proteomes" id="UP001446871">
    <property type="component" value="Unassembled WGS sequence"/>
</dbReference>
<evidence type="ECO:0000313" key="3">
    <source>
        <dbReference type="Proteomes" id="UP001446871"/>
    </source>
</evidence>
<evidence type="ECO:0000313" key="2">
    <source>
        <dbReference type="EMBL" id="KAK8077911.1"/>
    </source>
</evidence>
<feature type="chain" id="PRO_5047128488" evidence="1">
    <location>
        <begin position="19"/>
        <end position="151"/>
    </location>
</feature>
<comment type="caution">
    <text evidence="2">The sequence shown here is derived from an EMBL/GenBank/DDBJ whole genome shotgun (WGS) entry which is preliminary data.</text>
</comment>
<feature type="signal peptide" evidence="1">
    <location>
        <begin position="1"/>
        <end position="18"/>
    </location>
</feature>
<keyword evidence="1" id="KW-0732">Signal</keyword>
<keyword evidence="3" id="KW-1185">Reference proteome</keyword>
<dbReference type="EMBL" id="JAQQWM010000002">
    <property type="protein sequence ID" value="KAK8077911.1"/>
    <property type="molecule type" value="Genomic_DNA"/>
</dbReference>
<protein>
    <submittedName>
        <fullName evidence="2">Uncharacterized protein</fullName>
    </submittedName>
</protein>
<dbReference type="InterPro" id="IPR025363">
    <property type="entry name" value="DUF4267"/>
</dbReference>
<evidence type="ECO:0000256" key="1">
    <source>
        <dbReference type="SAM" id="SignalP"/>
    </source>
</evidence>
<reference evidence="2 3" key="1">
    <citation type="submission" date="2023-01" db="EMBL/GenBank/DDBJ databases">
        <title>Analysis of 21 Apiospora genomes using comparative genomics revels a genus with tremendous synthesis potential of carbohydrate active enzymes and secondary metabolites.</title>
        <authorList>
            <person name="Sorensen T."/>
        </authorList>
    </citation>
    <scope>NUCLEOTIDE SEQUENCE [LARGE SCALE GENOMIC DNA]</scope>
    <source>
        <strain evidence="2 3">CBS 83171</strain>
    </source>
</reference>
<dbReference type="Pfam" id="PF14087">
    <property type="entry name" value="DUF4267"/>
    <property type="match status" value="1"/>
</dbReference>